<comment type="similarity">
    <text evidence="1">Belongs to the short-chain dehydrogenases/reductases (SDR) family.</text>
</comment>
<dbReference type="Gene3D" id="3.40.50.720">
    <property type="entry name" value="NAD(P)-binding Rossmann-like Domain"/>
    <property type="match status" value="1"/>
</dbReference>
<reference evidence="3 4" key="1">
    <citation type="submission" date="2022-04" db="EMBL/GenBank/DDBJ databases">
        <title>Leucobacter sp. isolated from rhizosphere of onion.</title>
        <authorList>
            <person name="Won M."/>
            <person name="Lee C.-M."/>
            <person name="Woen H.-Y."/>
            <person name="Kwon S.-W."/>
        </authorList>
    </citation>
    <scope>NUCLEOTIDE SEQUENCE [LARGE SCALE GENOMIC DNA]</scope>
    <source>
        <strain evidence="3 4">H25R-14</strain>
    </source>
</reference>
<dbReference type="Pfam" id="PF00106">
    <property type="entry name" value="adh_short"/>
    <property type="match status" value="1"/>
</dbReference>
<dbReference type="PANTHER" id="PTHR44196:SF1">
    <property type="entry name" value="DEHYDROGENASE_REDUCTASE SDR FAMILY MEMBER 7B"/>
    <property type="match status" value="1"/>
</dbReference>
<evidence type="ECO:0000313" key="3">
    <source>
        <dbReference type="EMBL" id="UOQ59560.1"/>
    </source>
</evidence>
<accession>A0ABY4FTF4</accession>
<sequence length="236" mass="24878">MRVLIVGASRGLGRALVEALSDDGHEVVGVSRTVPEDLGAVLAARWIAADFGDPAAAAEAVAASAPATLDVVIYNLGIWEPDAFSEAYDFADEQDATTLDLVATNIAGPLLLLRRLLPRLLESAAPRLLLTGSTSGLPRSGRPELAFGASKFALTGIADALREHYRDRRLAVTTLQLGNLNTVDALDVPVEMAAARGDGALIPLHDVVEVVRTAIGLSPAAYLREIVLPAILDERF</sequence>
<evidence type="ECO:0000313" key="4">
    <source>
        <dbReference type="Proteomes" id="UP000831775"/>
    </source>
</evidence>
<organism evidence="3 4">
    <name type="scientific">Leucobacter rhizosphaerae</name>
    <dbReference type="NCBI Taxonomy" id="2932245"/>
    <lineage>
        <taxon>Bacteria</taxon>
        <taxon>Bacillati</taxon>
        <taxon>Actinomycetota</taxon>
        <taxon>Actinomycetes</taxon>
        <taxon>Micrococcales</taxon>
        <taxon>Microbacteriaceae</taxon>
        <taxon>Leucobacter</taxon>
    </lineage>
</organism>
<dbReference type="InterPro" id="IPR036291">
    <property type="entry name" value="NAD(P)-bd_dom_sf"/>
</dbReference>
<dbReference type="RefSeq" id="WP_244684626.1">
    <property type="nucleotide sequence ID" value="NZ_CP095043.1"/>
</dbReference>
<evidence type="ECO:0000256" key="1">
    <source>
        <dbReference type="ARBA" id="ARBA00006484"/>
    </source>
</evidence>
<gene>
    <name evidence="3" type="ORF">MUN76_10915</name>
</gene>
<evidence type="ECO:0000256" key="2">
    <source>
        <dbReference type="ARBA" id="ARBA00023002"/>
    </source>
</evidence>
<dbReference type="SUPFAM" id="SSF51735">
    <property type="entry name" value="NAD(P)-binding Rossmann-fold domains"/>
    <property type="match status" value="1"/>
</dbReference>
<dbReference type="Proteomes" id="UP000831775">
    <property type="component" value="Chromosome"/>
</dbReference>
<dbReference type="EMBL" id="CP095043">
    <property type="protein sequence ID" value="UOQ59560.1"/>
    <property type="molecule type" value="Genomic_DNA"/>
</dbReference>
<protein>
    <submittedName>
        <fullName evidence="3">SDR family oxidoreductase</fullName>
    </submittedName>
</protein>
<dbReference type="PRINTS" id="PR00081">
    <property type="entry name" value="GDHRDH"/>
</dbReference>
<dbReference type="CDD" id="cd05233">
    <property type="entry name" value="SDR_c"/>
    <property type="match status" value="1"/>
</dbReference>
<dbReference type="InterPro" id="IPR002347">
    <property type="entry name" value="SDR_fam"/>
</dbReference>
<keyword evidence="2" id="KW-0560">Oxidoreductase</keyword>
<proteinExistence type="inferred from homology"/>
<name>A0ABY4FTF4_9MICO</name>
<keyword evidence="4" id="KW-1185">Reference proteome</keyword>
<dbReference type="PANTHER" id="PTHR44196">
    <property type="entry name" value="DEHYDROGENASE/REDUCTASE SDR FAMILY MEMBER 7B"/>
    <property type="match status" value="1"/>
</dbReference>